<reference evidence="5 6" key="1">
    <citation type="journal article" date="2017" name="Antonie Van Leeuwenhoek">
        <title>Rhizobium rhizosphaerae sp. nov., a novel species isolated from rice rhizosphere.</title>
        <authorList>
            <person name="Zhao J.J."/>
            <person name="Zhang J."/>
            <person name="Zhang R.J."/>
            <person name="Zhang C.W."/>
            <person name="Yin H.Q."/>
            <person name="Zhang X.X."/>
        </authorList>
    </citation>
    <scope>NUCLEOTIDE SEQUENCE [LARGE SCALE GENOMIC DNA]</scope>
    <source>
        <strain evidence="5 6">BSs20135</strain>
    </source>
</reference>
<protein>
    <recommendedName>
        <fullName evidence="3">Peptidyl-prolyl cis-trans isomerase</fullName>
        <shortName evidence="3">PPIase</shortName>
        <ecNumber evidence="3">5.2.1.8</ecNumber>
    </recommendedName>
</protein>
<evidence type="ECO:0000256" key="2">
    <source>
        <dbReference type="ARBA" id="ARBA00023235"/>
    </source>
</evidence>
<dbReference type="PRINTS" id="PR00153">
    <property type="entry name" value="CSAPPISMRASE"/>
</dbReference>
<dbReference type="EC" id="5.2.1.8" evidence="3"/>
<keyword evidence="2 3" id="KW-0413">Isomerase</keyword>
<name>K6YPF9_9ALTE</name>
<evidence type="ECO:0000313" key="5">
    <source>
        <dbReference type="EMBL" id="GAC18523.1"/>
    </source>
</evidence>
<dbReference type="InterPro" id="IPR002130">
    <property type="entry name" value="Cyclophilin-type_PPIase_dom"/>
</dbReference>
<evidence type="ECO:0000256" key="3">
    <source>
        <dbReference type="RuleBase" id="RU363019"/>
    </source>
</evidence>
<evidence type="ECO:0000259" key="4">
    <source>
        <dbReference type="PROSITE" id="PS50072"/>
    </source>
</evidence>
<accession>K6YPF9</accession>
<comment type="caution">
    <text evidence="5">The sequence shown here is derived from an EMBL/GenBank/DDBJ whole genome shotgun (WGS) entry which is preliminary data.</text>
</comment>
<keyword evidence="6" id="KW-1185">Reference proteome</keyword>
<dbReference type="InterPro" id="IPR029000">
    <property type="entry name" value="Cyclophilin-like_dom_sf"/>
</dbReference>
<feature type="domain" description="PPIase cyclophilin-type" evidence="4">
    <location>
        <begin position="35"/>
        <end position="210"/>
    </location>
</feature>
<dbReference type="RefSeq" id="WP_007618444.1">
    <property type="nucleotide sequence ID" value="NZ_BAEO01000018.1"/>
</dbReference>
<organism evidence="5 6">
    <name type="scientific">Paraglaciecola arctica BSs20135</name>
    <dbReference type="NCBI Taxonomy" id="493475"/>
    <lineage>
        <taxon>Bacteria</taxon>
        <taxon>Pseudomonadati</taxon>
        <taxon>Pseudomonadota</taxon>
        <taxon>Gammaproteobacteria</taxon>
        <taxon>Alteromonadales</taxon>
        <taxon>Alteromonadaceae</taxon>
        <taxon>Paraglaciecola</taxon>
    </lineage>
</organism>
<comment type="function">
    <text evidence="3">PPIases accelerate the folding of proteins. It catalyzes the cis-trans isomerization of proline imidic peptide bonds in oligopeptides.</text>
</comment>
<dbReference type="EMBL" id="BAEO01000018">
    <property type="protein sequence ID" value="GAC18523.1"/>
    <property type="molecule type" value="Genomic_DNA"/>
</dbReference>
<proteinExistence type="inferred from homology"/>
<dbReference type="SUPFAM" id="SSF50891">
    <property type="entry name" value="Cyclophilin-like"/>
    <property type="match status" value="1"/>
</dbReference>
<dbReference type="PANTHER" id="PTHR45625">
    <property type="entry name" value="PEPTIDYL-PROLYL CIS-TRANS ISOMERASE-RELATED"/>
    <property type="match status" value="1"/>
</dbReference>
<comment type="similarity">
    <text evidence="3">Belongs to the cyclophilin-type PPIase family.</text>
</comment>
<dbReference type="PROSITE" id="PS50072">
    <property type="entry name" value="CSA_PPIASE_2"/>
    <property type="match status" value="1"/>
</dbReference>
<dbReference type="OrthoDB" id="9807797at2"/>
<evidence type="ECO:0000313" key="6">
    <source>
        <dbReference type="Proteomes" id="UP000006327"/>
    </source>
</evidence>
<dbReference type="STRING" id="493475.GARC_1551"/>
<dbReference type="CDD" id="cd00317">
    <property type="entry name" value="cyclophilin"/>
    <property type="match status" value="1"/>
</dbReference>
<dbReference type="eggNOG" id="COG0652">
    <property type="taxonomic scope" value="Bacteria"/>
</dbReference>
<dbReference type="GO" id="GO:0003755">
    <property type="term" value="F:peptidyl-prolyl cis-trans isomerase activity"/>
    <property type="evidence" value="ECO:0007669"/>
    <property type="project" value="UniProtKB-UniRule"/>
</dbReference>
<dbReference type="Proteomes" id="UP000006327">
    <property type="component" value="Unassembled WGS sequence"/>
</dbReference>
<dbReference type="AlphaFoldDB" id="K6YPF9"/>
<dbReference type="PANTHER" id="PTHR45625:SF4">
    <property type="entry name" value="PEPTIDYLPROLYL ISOMERASE DOMAIN AND WD REPEAT-CONTAINING PROTEIN 1"/>
    <property type="match status" value="1"/>
</dbReference>
<dbReference type="Pfam" id="PF00160">
    <property type="entry name" value="Pro_isomerase"/>
    <property type="match status" value="1"/>
</dbReference>
<dbReference type="InterPro" id="IPR044666">
    <property type="entry name" value="Cyclophilin_A-like"/>
</dbReference>
<dbReference type="Gene3D" id="2.40.100.10">
    <property type="entry name" value="Cyclophilin-like"/>
    <property type="match status" value="1"/>
</dbReference>
<evidence type="ECO:0000256" key="1">
    <source>
        <dbReference type="ARBA" id="ARBA00023110"/>
    </source>
</evidence>
<sequence>MSQFLVKISNIAILIGFSLLSLNIQAIEKKQGSHSVQQAIISTDLGNIEIELYSEQAPVSVSNFIRYIEAGAFNNGRFYRVVRLDNDNGSPKIEVIQGGANTEFKDFAAIPLETTKQTGIAHLDGVLSMARGAPDTATSEFFICIGAQPSLDFGGLRNPDGQGFAAFGRVTKGMHIVRKIHLIRDALEVEDSYVKGQMLAQPVTISNILLTKN</sequence>
<comment type="catalytic activity">
    <reaction evidence="3">
        <text>[protein]-peptidylproline (omega=180) = [protein]-peptidylproline (omega=0)</text>
        <dbReference type="Rhea" id="RHEA:16237"/>
        <dbReference type="Rhea" id="RHEA-COMP:10747"/>
        <dbReference type="Rhea" id="RHEA-COMP:10748"/>
        <dbReference type="ChEBI" id="CHEBI:83833"/>
        <dbReference type="ChEBI" id="CHEBI:83834"/>
        <dbReference type="EC" id="5.2.1.8"/>
    </reaction>
</comment>
<keyword evidence="1 3" id="KW-0697">Rotamase</keyword>
<gene>
    <name evidence="5" type="primary">ppiA</name>
    <name evidence="5" type="ORF">GARC_1551</name>
</gene>